<protein>
    <submittedName>
        <fullName evidence="1">Uncharacterized protein</fullName>
    </submittedName>
</protein>
<evidence type="ECO:0000313" key="2">
    <source>
        <dbReference type="Proteomes" id="UP000050525"/>
    </source>
</evidence>
<name>A0A151P0K3_ALLMI</name>
<dbReference type="AlphaFoldDB" id="A0A151P0K3"/>
<organism evidence="1 2">
    <name type="scientific">Alligator mississippiensis</name>
    <name type="common">American alligator</name>
    <dbReference type="NCBI Taxonomy" id="8496"/>
    <lineage>
        <taxon>Eukaryota</taxon>
        <taxon>Metazoa</taxon>
        <taxon>Chordata</taxon>
        <taxon>Craniata</taxon>
        <taxon>Vertebrata</taxon>
        <taxon>Euteleostomi</taxon>
        <taxon>Archelosauria</taxon>
        <taxon>Archosauria</taxon>
        <taxon>Crocodylia</taxon>
        <taxon>Alligatoridae</taxon>
        <taxon>Alligatorinae</taxon>
        <taxon>Alligator</taxon>
    </lineage>
</organism>
<sequence>MGGHQKRIGSYHHHQADFWCCQCNTQAQFEAQTISKPRQLVKPVKLLATLPACCFLHAPSPEGGEKKSLIHGRRSQDLDVMCSGKQLTMRT</sequence>
<keyword evidence="2" id="KW-1185">Reference proteome</keyword>
<reference evidence="1 2" key="1">
    <citation type="journal article" date="2012" name="Genome Biol.">
        <title>Sequencing three crocodilian genomes to illuminate the evolution of archosaurs and amniotes.</title>
        <authorList>
            <person name="St John J.A."/>
            <person name="Braun E.L."/>
            <person name="Isberg S.R."/>
            <person name="Miles L.G."/>
            <person name="Chong A.Y."/>
            <person name="Gongora J."/>
            <person name="Dalzell P."/>
            <person name="Moran C."/>
            <person name="Bed'hom B."/>
            <person name="Abzhanov A."/>
            <person name="Burgess S.C."/>
            <person name="Cooksey A.M."/>
            <person name="Castoe T.A."/>
            <person name="Crawford N.G."/>
            <person name="Densmore L.D."/>
            <person name="Drew J.C."/>
            <person name="Edwards S.V."/>
            <person name="Faircloth B.C."/>
            <person name="Fujita M.K."/>
            <person name="Greenwold M.J."/>
            <person name="Hoffmann F.G."/>
            <person name="Howard J.M."/>
            <person name="Iguchi T."/>
            <person name="Janes D.E."/>
            <person name="Khan S.Y."/>
            <person name="Kohno S."/>
            <person name="de Koning A.J."/>
            <person name="Lance S.L."/>
            <person name="McCarthy F.M."/>
            <person name="McCormack J.E."/>
            <person name="Merchant M.E."/>
            <person name="Peterson D.G."/>
            <person name="Pollock D.D."/>
            <person name="Pourmand N."/>
            <person name="Raney B.J."/>
            <person name="Roessler K.A."/>
            <person name="Sanford J.R."/>
            <person name="Sawyer R.H."/>
            <person name="Schmidt C.J."/>
            <person name="Triplett E.W."/>
            <person name="Tuberville T.D."/>
            <person name="Venegas-Anaya M."/>
            <person name="Howard J.T."/>
            <person name="Jarvis E.D."/>
            <person name="Guillette L.J.Jr."/>
            <person name="Glenn T.C."/>
            <person name="Green R.E."/>
            <person name="Ray D.A."/>
        </authorList>
    </citation>
    <scope>NUCLEOTIDE SEQUENCE [LARGE SCALE GENOMIC DNA]</scope>
    <source>
        <strain evidence="1">KSC_2009_1</strain>
    </source>
</reference>
<evidence type="ECO:0000313" key="1">
    <source>
        <dbReference type="EMBL" id="KYO42651.1"/>
    </source>
</evidence>
<comment type="caution">
    <text evidence="1">The sequence shown here is derived from an EMBL/GenBank/DDBJ whole genome shotgun (WGS) entry which is preliminary data.</text>
</comment>
<gene>
    <name evidence="1" type="ORF">Y1Q_0012944</name>
</gene>
<dbReference type="Proteomes" id="UP000050525">
    <property type="component" value="Unassembled WGS sequence"/>
</dbReference>
<dbReference type="EMBL" id="AKHW03001374">
    <property type="protein sequence ID" value="KYO42651.1"/>
    <property type="molecule type" value="Genomic_DNA"/>
</dbReference>
<proteinExistence type="predicted"/>
<accession>A0A151P0K3</accession>